<dbReference type="OrthoDB" id="5563539at2759"/>
<feature type="compositionally biased region" description="Polar residues" evidence="1">
    <location>
        <begin position="420"/>
        <end position="447"/>
    </location>
</feature>
<dbReference type="GO" id="GO:0007039">
    <property type="term" value="P:protein catabolic process in the vacuole"/>
    <property type="evidence" value="ECO:0007669"/>
    <property type="project" value="TreeGrafter"/>
</dbReference>
<dbReference type="GO" id="GO:0042149">
    <property type="term" value="P:cellular response to glucose starvation"/>
    <property type="evidence" value="ECO:0007669"/>
    <property type="project" value="TreeGrafter"/>
</dbReference>
<keyword evidence="4" id="KW-1185">Reference proteome</keyword>
<feature type="region of interest" description="Disordered" evidence="1">
    <location>
        <begin position="416"/>
        <end position="548"/>
    </location>
</feature>
<dbReference type="Proteomes" id="UP000664521">
    <property type="component" value="Unassembled WGS sequence"/>
</dbReference>
<dbReference type="Pfam" id="PF08550">
    <property type="entry name" value="GATA_AreA"/>
    <property type="match status" value="1"/>
</dbReference>
<protein>
    <recommendedName>
        <fullName evidence="2">Nitrogen regulatory protein areA GATA-like domain-containing protein</fullName>
    </recommendedName>
</protein>
<feature type="region of interest" description="Disordered" evidence="1">
    <location>
        <begin position="1"/>
        <end position="128"/>
    </location>
</feature>
<sequence length="587" mass="65084">MAEVLTLPQQDARSHFGAGHLHRSSSHSTLLLQSPSYSGSSPDLRTNYSQARCDPRHSTSLPSSAPSSPSPAQHDFSNQPSYLSTPSSSLSLDEPCSSRDEDLSFPTYDEDVGGYRSIRRQDEEPPPSPVEAIITEIPQAGAHTKVVVGPQRSLSIPSLADNGLPEPLNGAADDTTIQMQPTRHVDYLSHNWKEEDIWSSWRHIVGKRKSYSNSTRLENASWRTWAKAKYGLKTVSPETLNWMKDHDVTWLYGPLQIGRSKPFDPDATPPTSQLLSRSNSFGLKKPILKKRSLSELMLQRSLSSATLMKQATDALRAQKPGKQLRKRPQLSDRGYFDLTSSSSSMSTTPSAESSSFAPSKSTSGLQSPCTKKHIHFNNKVEQCIAIDKGEKGHRGRYCPVHDDSESDEEALMMKPVANPKRSQPGTPRNNFSNGNKTIAMLPSTTLNYRGDTPEPAKQKSKQQGSFWNTPDRISPSPSQETIRPSAPATNFLVDDEDDELDTNWQPSAGRRASIYPLRSEMPVSESDTDNDDESDRDGLRRTPSGMFMPYEESEDDVVATSLFGKVIDTVNTAKDIAHVIWNVGWRQ</sequence>
<feature type="region of interest" description="Disordered" evidence="1">
    <location>
        <begin position="314"/>
        <end position="369"/>
    </location>
</feature>
<feature type="compositionally biased region" description="Low complexity" evidence="1">
    <location>
        <begin position="339"/>
        <end position="363"/>
    </location>
</feature>
<dbReference type="PANTHER" id="PTHR28051:SF1">
    <property type="entry name" value="PROTEIN MTL1-RELATED"/>
    <property type="match status" value="1"/>
</dbReference>
<name>A0A8H3ETB9_9LECA</name>
<feature type="domain" description="Nitrogen regulatory protein areA GATA-like" evidence="2">
    <location>
        <begin position="200"/>
        <end position="227"/>
    </location>
</feature>
<gene>
    <name evidence="3" type="ORF">HETSPECPRED_008106</name>
</gene>
<dbReference type="EMBL" id="CAJPDS010000006">
    <property type="protein sequence ID" value="CAF9908541.1"/>
    <property type="molecule type" value="Genomic_DNA"/>
</dbReference>
<evidence type="ECO:0000256" key="1">
    <source>
        <dbReference type="SAM" id="MobiDB-lite"/>
    </source>
</evidence>
<dbReference type="InterPro" id="IPR052292">
    <property type="entry name" value="Glucose_repression_reg"/>
</dbReference>
<feature type="compositionally biased region" description="Low complexity" evidence="1">
    <location>
        <begin position="58"/>
        <end position="95"/>
    </location>
</feature>
<organism evidence="3 4">
    <name type="scientific">Heterodermia speciosa</name>
    <dbReference type="NCBI Taxonomy" id="116794"/>
    <lineage>
        <taxon>Eukaryota</taxon>
        <taxon>Fungi</taxon>
        <taxon>Dikarya</taxon>
        <taxon>Ascomycota</taxon>
        <taxon>Pezizomycotina</taxon>
        <taxon>Lecanoromycetes</taxon>
        <taxon>OSLEUM clade</taxon>
        <taxon>Lecanoromycetidae</taxon>
        <taxon>Caliciales</taxon>
        <taxon>Physciaceae</taxon>
        <taxon>Heterodermia</taxon>
    </lineage>
</organism>
<proteinExistence type="predicted"/>
<evidence type="ECO:0000259" key="2">
    <source>
        <dbReference type="Pfam" id="PF08550"/>
    </source>
</evidence>
<dbReference type="AlphaFoldDB" id="A0A8H3ETB9"/>
<dbReference type="GO" id="GO:0005773">
    <property type="term" value="C:vacuole"/>
    <property type="evidence" value="ECO:0007669"/>
    <property type="project" value="GOC"/>
</dbReference>
<evidence type="ECO:0000313" key="4">
    <source>
        <dbReference type="Proteomes" id="UP000664521"/>
    </source>
</evidence>
<feature type="compositionally biased region" description="Polar residues" evidence="1">
    <location>
        <begin position="37"/>
        <end position="50"/>
    </location>
</feature>
<reference evidence="3" key="1">
    <citation type="submission" date="2021-03" db="EMBL/GenBank/DDBJ databases">
        <authorList>
            <person name="Tagirdzhanova G."/>
        </authorList>
    </citation>
    <scope>NUCLEOTIDE SEQUENCE</scope>
</reference>
<evidence type="ECO:0000313" key="3">
    <source>
        <dbReference type="EMBL" id="CAF9908541.1"/>
    </source>
</evidence>
<accession>A0A8H3ETB9</accession>
<dbReference type="PANTHER" id="PTHR28051">
    <property type="entry name" value="PROTEIN MTL1-RELATED"/>
    <property type="match status" value="1"/>
</dbReference>
<dbReference type="InterPro" id="IPR013860">
    <property type="entry name" value="AreA_GATA"/>
</dbReference>
<feature type="compositionally biased region" description="Acidic residues" evidence="1">
    <location>
        <begin position="526"/>
        <end position="535"/>
    </location>
</feature>
<feature type="compositionally biased region" description="Low complexity" evidence="1">
    <location>
        <begin position="26"/>
        <end position="36"/>
    </location>
</feature>
<comment type="caution">
    <text evidence="3">The sequence shown here is derived from an EMBL/GenBank/DDBJ whole genome shotgun (WGS) entry which is preliminary data.</text>
</comment>